<comment type="similarity">
    <text evidence="2 9">Belongs to the replication factor A protein 1 family.</text>
</comment>
<comment type="function">
    <text evidence="9">As part of the replication protein A (RPA/RP-A), a single-stranded DNA-binding heterotrimeric complex, may play an essential role in DNA replication, recombination and repair. Binds and stabilizes single-stranded DNA intermediates, preventing complementary DNA reannealing and recruiting different proteins involved in DNA metabolism.</text>
</comment>
<dbReference type="GO" id="GO:0006281">
    <property type="term" value="P:DNA repair"/>
    <property type="evidence" value="ECO:0007669"/>
    <property type="project" value="InterPro"/>
</dbReference>
<keyword evidence="6 9" id="KW-0862">Zinc</keyword>
<evidence type="ECO:0000259" key="13">
    <source>
        <dbReference type="Pfam" id="PF16900"/>
    </source>
</evidence>
<dbReference type="VEuPathDB" id="FungiDB:TERG_12175"/>
<evidence type="ECO:0000256" key="5">
    <source>
        <dbReference type="ARBA" id="ARBA00022771"/>
    </source>
</evidence>
<dbReference type="NCBIfam" id="TIGR00617">
    <property type="entry name" value="rpa1"/>
    <property type="match status" value="1"/>
</dbReference>
<dbReference type="GO" id="GO:0000781">
    <property type="term" value="C:chromosome, telomeric region"/>
    <property type="evidence" value="ECO:0007669"/>
    <property type="project" value="UniProtKB-ARBA"/>
</dbReference>
<feature type="compositionally biased region" description="Polar residues" evidence="10">
    <location>
        <begin position="1474"/>
        <end position="1483"/>
    </location>
</feature>
<feature type="domain" description="Replication factor A C-terminal" evidence="12">
    <location>
        <begin position="445"/>
        <end position="589"/>
    </location>
</feature>
<keyword evidence="4 9" id="KW-0479">Metal-binding</keyword>
<dbReference type="FunFam" id="2.40.50.140:FF:000041">
    <property type="entry name" value="Replication protein A subunit"/>
    <property type="match status" value="1"/>
</dbReference>
<dbReference type="InterPro" id="IPR031657">
    <property type="entry name" value="REPA_OB_2"/>
</dbReference>
<feature type="region of interest" description="Disordered" evidence="10">
    <location>
        <begin position="1455"/>
        <end position="1507"/>
    </location>
</feature>
<comment type="caution">
    <text evidence="14">The sequence shown here is derived from an EMBL/GenBank/DDBJ whole genome shotgun (WGS) entry which is preliminary data.</text>
</comment>
<dbReference type="Pfam" id="PF04057">
    <property type="entry name" value="Rep-A_N"/>
    <property type="match status" value="1"/>
</dbReference>
<evidence type="ECO:0000259" key="11">
    <source>
        <dbReference type="Pfam" id="PF04057"/>
    </source>
</evidence>
<feature type="region of interest" description="Disordered" evidence="10">
    <location>
        <begin position="1108"/>
        <end position="1198"/>
    </location>
</feature>
<feature type="domain" description="Replication factor-A protein 1 N-terminal" evidence="11">
    <location>
        <begin position="6"/>
        <end position="101"/>
    </location>
</feature>
<dbReference type="Pfam" id="PF08646">
    <property type="entry name" value="Rep_fac-A_C"/>
    <property type="match status" value="1"/>
</dbReference>
<dbReference type="FunFam" id="2.40.50.140:FF:000117">
    <property type="entry name" value="Replication protein A subunit"/>
    <property type="match status" value="1"/>
</dbReference>
<evidence type="ECO:0000313" key="15">
    <source>
        <dbReference type="Proteomes" id="UP000243015"/>
    </source>
</evidence>
<dbReference type="CDD" id="cd04477">
    <property type="entry name" value="RPA1N"/>
    <property type="match status" value="1"/>
</dbReference>
<feature type="compositionally biased region" description="Basic residues" evidence="10">
    <location>
        <begin position="1379"/>
        <end position="1390"/>
    </location>
</feature>
<feature type="region of interest" description="Disordered" evidence="10">
    <location>
        <begin position="868"/>
        <end position="960"/>
    </location>
</feature>
<dbReference type="InterPro" id="IPR013955">
    <property type="entry name" value="Rep_factor-A_C"/>
</dbReference>
<organism evidence="14 15">
    <name type="scientific">Trichophyton rubrum</name>
    <name type="common">Athlete's foot fungus</name>
    <name type="synonym">Epidermophyton rubrum</name>
    <dbReference type="NCBI Taxonomy" id="5551"/>
    <lineage>
        <taxon>Eukaryota</taxon>
        <taxon>Fungi</taxon>
        <taxon>Dikarya</taxon>
        <taxon>Ascomycota</taxon>
        <taxon>Pezizomycotina</taxon>
        <taxon>Eurotiomycetes</taxon>
        <taxon>Eurotiomycetidae</taxon>
        <taxon>Onygenales</taxon>
        <taxon>Arthrodermataceae</taxon>
        <taxon>Trichophyton</taxon>
    </lineage>
</organism>
<reference evidence="14 15" key="1">
    <citation type="submission" date="2016-05" db="EMBL/GenBank/DDBJ databases">
        <title>Genome sequencing of Trichophyton rubrum CMCC(F)T1i isolated from hair.</title>
        <authorList>
            <person name="Zhan P."/>
            <person name="Tao Y."/>
            <person name="Liu W."/>
        </authorList>
    </citation>
    <scope>NUCLEOTIDE SEQUENCE [LARGE SCALE GENOMIC DNA]</scope>
    <source>
        <strain evidence="15">CMCC(F)T1i</strain>
    </source>
</reference>
<keyword evidence="3 9" id="KW-0235">DNA replication</keyword>
<dbReference type="Proteomes" id="UP000243015">
    <property type="component" value="Unassembled WGS sequence"/>
</dbReference>
<feature type="compositionally biased region" description="Basic and acidic residues" evidence="10">
    <location>
        <begin position="893"/>
        <end position="902"/>
    </location>
</feature>
<keyword evidence="7 9" id="KW-0238">DNA-binding</keyword>
<dbReference type="GO" id="GO:0005662">
    <property type="term" value="C:DNA replication factor A complex"/>
    <property type="evidence" value="ECO:0007669"/>
    <property type="project" value="UniProtKB-ARBA"/>
</dbReference>
<feature type="region of interest" description="Disordered" evidence="10">
    <location>
        <begin position="1215"/>
        <end position="1255"/>
    </location>
</feature>
<feature type="region of interest" description="Disordered" evidence="10">
    <location>
        <begin position="600"/>
        <end position="630"/>
    </location>
</feature>
<feature type="region of interest" description="Disordered" evidence="10">
    <location>
        <begin position="1030"/>
        <end position="1053"/>
    </location>
</feature>
<dbReference type="CDD" id="cd04476">
    <property type="entry name" value="RPA1_DBD_C"/>
    <property type="match status" value="1"/>
</dbReference>
<accession>A0A178F3Q1</accession>
<feature type="compositionally biased region" description="Low complexity" evidence="10">
    <location>
        <begin position="1236"/>
        <end position="1251"/>
    </location>
</feature>
<comment type="subunit">
    <text evidence="9">Component of the heterotrimeric canonical replication protein A complex (RPA).</text>
</comment>
<evidence type="ECO:0000259" key="12">
    <source>
        <dbReference type="Pfam" id="PF08646"/>
    </source>
</evidence>
<feature type="compositionally biased region" description="Low complexity" evidence="10">
    <location>
        <begin position="933"/>
        <end position="944"/>
    </location>
</feature>
<dbReference type="PANTHER" id="PTHR38113:SF1">
    <property type="entry name" value="DUF2293 DOMAIN-CONTAINING PROTEIN"/>
    <property type="match status" value="1"/>
</dbReference>
<dbReference type="InterPro" id="IPR004591">
    <property type="entry name" value="Rfa1"/>
</dbReference>
<protein>
    <recommendedName>
        <fullName evidence="9">Replication protein A subunit</fullName>
    </recommendedName>
</protein>
<gene>
    <name evidence="14" type="ORF">A7C99_2409</name>
</gene>
<feature type="compositionally biased region" description="Acidic residues" evidence="10">
    <location>
        <begin position="868"/>
        <end position="881"/>
    </location>
</feature>
<dbReference type="InterPro" id="IPR047192">
    <property type="entry name" value="Euk_RPA1_DBD_C"/>
</dbReference>
<evidence type="ECO:0000256" key="2">
    <source>
        <dbReference type="ARBA" id="ARBA00005690"/>
    </source>
</evidence>
<dbReference type="InterPro" id="IPR012340">
    <property type="entry name" value="NA-bd_OB-fold"/>
</dbReference>
<evidence type="ECO:0000256" key="4">
    <source>
        <dbReference type="ARBA" id="ARBA00022723"/>
    </source>
</evidence>
<evidence type="ECO:0000256" key="8">
    <source>
        <dbReference type="ARBA" id="ARBA00023242"/>
    </source>
</evidence>
<dbReference type="Gene3D" id="2.40.50.140">
    <property type="entry name" value="Nucleic acid-binding proteins"/>
    <property type="match status" value="4"/>
</dbReference>
<dbReference type="GO" id="GO:0007004">
    <property type="term" value="P:telomere maintenance via telomerase"/>
    <property type="evidence" value="ECO:0007669"/>
    <property type="project" value="UniProtKB-ARBA"/>
</dbReference>
<keyword evidence="5 9" id="KW-0863">Zinc-finger</keyword>
<dbReference type="GO" id="GO:0006310">
    <property type="term" value="P:DNA recombination"/>
    <property type="evidence" value="ECO:0007669"/>
    <property type="project" value="InterPro"/>
</dbReference>
<name>A0A178F3Q1_TRIRU</name>
<comment type="subcellular location">
    <subcellularLocation>
        <location evidence="1 9">Nucleus</location>
    </subcellularLocation>
</comment>
<sequence length="1507" mass="169267">MASQISVGALSAMFDSTKLHVPQPILQCLRIKPVVVREQDRYGVVFSDVNHFVRTMLPTQLNSYVTDGILRRGSFVRLTNFQVSVVKGKHLLIIMGLEVLSALGEAERIGDPKPLEPKSGDEMGGQSTTLSSNEFYNAPQPHNPPQHFQNIQRSRPSGMTSNANIFSIEALSPFANNKWTIKARCTHKSNIKTWKNTFGEGKLFSVNLLDDSGEIRATAFKDQCDLLYPIFEEGAVYYISSPCTVKMAKKEFSNVNNDYELTFDRDTVVEKAEDQNDVPQIRFNFTSLGDLQSIDKGTTIDVLGILKDVDATSQVTSKTTGKPYDKRELTLVDNSGFSVRLTVWGNTATNFDTPPESVVAFKGVKVSDFGGRTLSLLSSGTVTVDPDIEEAHRLKGWYDAQGKSNSFTAYSSGATGGGGGSWPTFKTISEIRDEEIPSADSFESFSLKATVIHVKDNLCYPACPNEACKNKKVTRGDLDQWHCERCERSYANPKYRYILSLNACDHTGQIWLSCFDEAGQMIFGMTADELMKIKEEDDAAANEITKGATYCTWNFKCRAKLDTYQEQQRTRYNVYAATPIDYATEADQLSKLIASYSEVTRSGKRKPRRDAAKATNNNDRRLEGLKERHKREPNIRKNEPMMSLLQLVKAKFLDDSDTMSLNGGQGDYAPASNLSQGRRAQAQDYFGKHHAREEETPHCRYTFIPAGNPEFTNGCKELCRKDGYKVYTVSTTPHQRVHDLSQHVHRIGYHFPSVVVASICMERGFFLSSSGRVVAYQNQRPDQIQGNKSASSEQSQETINAEARDAIKDLFPNIPTKDLNQIVKTAFKKEARASVEEPTLAKLVLWRGDDENGTTVLEDVFREVIVISDDEDDERDGEEQAAELPLPPPPPRPHHEIPRESMELVSRNTTERQVPLNYGTPRDSHFATRSFAPQNSRQNPSSPSVITIDTPSQHSERRTNDHRGFRRYEAWDRARTRYSHLVNGAAAPAVPEQRSPRYSQAKPRQGFPGRGEDHRVRLSPSMDCSIIRATDSSTRRDVVTDHAQPASPYTPRRITALKETEPERHRQLPDHSPFSSVIERSQIEYDYRQSPSTSSNLQRANRIQSRLSYPPSGLAHHGLSSALPQSQAGSRLESRDYPIVPSIESPMAPISRPERSDSIPRNSPRLTMMMPDMRPTENGPPPSQLDQHARHQERHWDGSRYSRVVGTPQRLLPITVRNDMPSYNSHVSHLDEPSWSPSSGGQHHQHPQSQPLRSLENMTRSPLLDRPRVVRVAQPGQADPEQRYIHHTGEHHNRERGVVSSSSHQSAMAATNLADAPRRITSRYPYPDNPAIVIRQRHSLNPRLVAYPADTDNHLAQVRVYDRPVETRTSLTQMEDGRHNHHHHHRHHHPAGTTPLENWKPALMPDSGSRNRHGYAYVEKQPYSYIVDSDRPPGPAPAPVQAAAGSYYPSATSAFRSYRSPPPPTSIRSSESSAMTSTLTRTWTAPELGPSNGPIRSQQPYTHRPFL</sequence>
<feature type="compositionally biased region" description="Basic and acidic residues" evidence="10">
    <location>
        <begin position="618"/>
        <end position="630"/>
    </location>
</feature>
<dbReference type="CDD" id="cd04475">
    <property type="entry name" value="RPA1_DBD_B"/>
    <property type="match status" value="1"/>
</dbReference>
<dbReference type="Pfam" id="PF16900">
    <property type="entry name" value="REPA_OB_2"/>
    <property type="match status" value="1"/>
</dbReference>
<feature type="domain" description="Replication protein A OB" evidence="13">
    <location>
        <begin position="288"/>
        <end position="385"/>
    </location>
</feature>
<evidence type="ECO:0000256" key="10">
    <source>
        <dbReference type="SAM" id="MobiDB-lite"/>
    </source>
</evidence>
<dbReference type="InterPro" id="IPR007199">
    <property type="entry name" value="Rep_factor-A_N"/>
</dbReference>
<feature type="region of interest" description="Disordered" evidence="10">
    <location>
        <begin position="986"/>
        <end position="1017"/>
    </location>
</feature>
<evidence type="ECO:0000313" key="14">
    <source>
        <dbReference type="EMBL" id="OAL67010.1"/>
    </source>
</evidence>
<evidence type="ECO:0000256" key="9">
    <source>
        <dbReference type="RuleBase" id="RU364130"/>
    </source>
</evidence>
<dbReference type="FunFam" id="2.40.50.140:FF:000064">
    <property type="entry name" value="Replication protein A subunit"/>
    <property type="match status" value="1"/>
</dbReference>
<dbReference type="PANTHER" id="PTHR38113">
    <property type="match status" value="1"/>
</dbReference>
<keyword evidence="8 9" id="KW-0539">Nucleus</keyword>
<dbReference type="SUPFAM" id="SSF50249">
    <property type="entry name" value="Nucleic acid-binding proteins"/>
    <property type="match status" value="4"/>
</dbReference>
<dbReference type="VEuPathDB" id="FungiDB:TERG_04692"/>
<dbReference type="CDD" id="cd04474">
    <property type="entry name" value="RPA1_DBD_A"/>
    <property type="match status" value="1"/>
</dbReference>
<evidence type="ECO:0000256" key="1">
    <source>
        <dbReference type="ARBA" id="ARBA00004123"/>
    </source>
</evidence>
<feature type="region of interest" description="Disordered" evidence="10">
    <location>
        <begin position="1376"/>
        <end position="1412"/>
    </location>
</feature>
<dbReference type="VEuPathDB" id="FungiDB:TERG_04695"/>
<evidence type="ECO:0000256" key="6">
    <source>
        <dbReference type="ARBA" id="ARBA00022833"/>
    </source>
</evidence>
<dbReference type="EMBL" id="LHPM01000012">
    <property type="protein sequence ID" value="OAL67010.1"/>
    <property type="molecule type" value="Genomic_DNA"/>
</dbReference>
<evidence type="ECO:0000256" key="3">
    <source>
        <dbReference type="ARBA" id="ARBA00022705"/>
    </source>
</evidence>
<dbReference type="FunFam" id="2.40.50.140:FF:000090">
    <property type="entry name" value="Replication protein A subunit"/>
    <property type="match status" value="1"/>
</dbReference>
<dbReference type="GO" id="GO:0006260">
    <property type="term" value="P:DNA replication"/>
    <property type="evidence" value="ECO:0007669"/>
    <property type="project" value="UniProtKB-KW"/>
</dbReference>
<evidence type="ECO:0000256" key="7">
    <source>
        <dbReference type="ARBA" id="ARBA00023125"/>
    </source>
</evidence>
<dbReference type="GO" id="GO:0003697">
    <property type="term" value="F:single-stranded DNA binding"/>
    <property type="evidence" value="ECO:0007669"/>
    <property type="project" value="UniProtKB-ARBA"/>
</dbReference>
<proteinExistence type="inferred from homology"/>
<feature type="compositionally biased region" description="Basic and acidic residues" evidence="10">
    <location>
        <begin position="1187"/>
        <end position="1198"/>
    </location>
</feature>
<dbReference type="GO" id="GO:0008270">
    <property type="term" value="F:zinc ion binding"/>
    <property type="evidence" value="ECO:0007669"/>
    <property type="project" value="UniProtKB-KW"/>
</dbReference>